<sequence length="233" mass="27076">MTTSTIPPRMLEAREIGGVPIFRPSEACEAFVYRHVKARLFEQYASGTYTDIAQVTRIVNAQFESYDQLLQAYLPKVDHLEFIAFLIQQYEQYGLAHNVFQRGNMSDDDEELWRSYAMNSRRGIKYLMELVCARGWSGGTNVGTLEEQEQALSILFIAAEELVSLYMRSGFYHTMLDEIKLVLDQSEFVYFHVDQDLSTPAFDVRLDVQEQRKYIPTPDFLHDRRCHNEVLSC</sequence>
<evidence type="ECO:0000313" key="2">
    <source>
        <dbReference type="Proteomes" id="UP000544134"/>
    </source>
</evidence>
<dbReference type="EMBL" id="JABBGJ010000022">
    <property type="protein sequence ID" value="NMM00334.1"/>
    <property type="molecule type" value="Genomic_DNA"/>
</dbReference>
<protein>
    <submittedName>
        <fullName evidence="1">Uncharacterized protein</fullName>
    </submittedName>
</protein>
<evidence type="ECO:0000313" key="1">
    <source>
        <dbReference type="EMBL" id="NMM00334.1"/>
    </source>
</evidence>
<dbReference type="Proteomes" id="UP000544134">
    <property type="component" value="Unassembled WGS sequence"/>
</dbReference>
<name>A0A848IKU9_9BURK</name>
<reference evidence="1 2" key="1">
    <citation type="submission" date="2020-04" db="EMBL/GenBank/DDBJ databases">
        <title>Paraburkholderia sp. RP-4-7 isolated from soil.</title>
        <authorList>
            <person name="Dahal R.H."/>
        </authorList>
    </citation>
    <scope>NUCLEOTIDE SEQUENCE [LARGE SCALE GENOMIC DNA]</scope>
    <source>
        <strain evidence="1 2">RP-4-7</strain>
    </source>
</reference>
<dbReference type="AlphaFoldDB" id="A0A848IKU9"/>
<dbReference type="RefSeq" id="WP_169487270.1">
    <property type="nucleotide sequence ID" value="NZ_JABBGJ010000022.1"/>
</dbReference>
<comment type="caution">
    <text evidence="1">The sequence shown here is derived from an EMBL/GenBank/DDBJ whole genome shotgun (WGS) entry which is preliminary data.</text>
</comment>
<gene>
    <name evidence="1" type="ORF">HHL24_20625</name>
</gene>
<keyword evidence="2" id="KW-1185">Reference proteome</keyword>
<organism evidence="1 2">
    <name type="scientific">Paraburkholderia polaris</name>
    <dbReference type="NCBI Taxonomy" id="2728848"/>
    <lineage>
        <taxon>Bacteria</taxon>
        <taxon>Pseudomonadati</taxon>
        <taxon>Pseudomonadota</taxon>
        <taxon>Betaproteobacteria</taxon>
        <taxon>Burkholderiales</taxon>
        <taxon>Burkholderiaceae</taxon>
        <taxon>Paraburkholderia</taxon>
    </lineage>
</organism>
<accession>A0A848IKU9</accession>
<proteinExistence type="predicted"/>